<comment type="caution">
    <text evidence="9">The sequence shown here is derived from an EMBL/GenBank/DDBJ whole genome shotgun (WGS) entry which is preliminary data.</text>
</comment>
<evidence type="ECO:0000256" key="6">
    <source>
        <dbReference type="SAM" id="MobiDB-lite"/>
    </source>
</evidence>
<evidence type="ECO:0000256" key="4">
    <source>
        <dbReference type="ARBA" id="ARBA00022989"/>
    </source>
</evidence>
<keyword evidence="4 7" id="KW-1133">Transmembrane helix</keyword>
<evidence type="ECO:0000256" key="7">
    <source>
        <dbReference type="SAM" id="Phobius"/>
    </source>
</evidence>
<dbReference type="EMBL" id="QWIP01000130">
    <property type="protein sequence ID" value="RMY72052.1"/>
    <property type="molecule type" value="Genomic_DNA"/>
</dbReference>
<dbReference type="InterPro" id="IPR013057">
    <property type="entry name" value="AA_transpt_TM"/>
</dbReference>
<keyword evidence="3 7" id="KW-0812">Transmembrane</keyword>
<feature type="domain" description="Amino acid transporter transmembrane" evidence="8">
    <location>
        <begin position="52"/>
        <end position="312"/>
    </location>
</feature>
<protein>
    <recommendedName>
        <fullName evidence="8">Amino acid transporter transmembrane domain-containing protein</fullName>
    </recommendedName>
</protein>
<feature type="transmembrane region" description="Helical" evidence="7">
    <location>
        <begin position="344"/>
        <end position="364"/>
    </location>
</feature>
<feature type="transmembrane region" description="Helical" evidence="7">
    <location>
        <begin position="384"/>
        <end position="406"/>
    </location>
</feature>
<feature type="transmembrane region" description="Helical" evidence="7">
    <location>
        <begin position="233"/>
        <end position="262"/>
    </location>
</feature>
<name>A0A3M7E651_HORWE</name>
<comment type="similarity">
    <text evidence="2">Belongs to the amino acid/polyamine transporter 2 family.</text>
</comment>
<feature type="transmembrane region" description="Helical" evidence="7">
    <location>
        <begin position="191"/>
        <end position="213"/>
    </location>
</feature>
<comment type="subcellular location">
    <subcellularLocation>
        <location evidence="1">Membrane</location>
        <topology evidence="1">Multi-pass membrane protein</topology>
    </subcellularLocation>
</comment>
<reference evidence="9 10" key="1">
    <citation type="journal article" date="2018" name="BMC Genomics">
        <title>Genomic evidence for intraspecific hybridization in a clonal and extremely halotolerant yeast.</title>
        <authorList>
            <person name="Gostincar C."/>
            <person name="Stajich J.E."/>
            <person name="Zupancic J."/>
            <person name="Zalar P."/>
            <person name="Gunde-Cimerman N."/>
        </authorList>
    </citation>
    <scope>NUCLEOTIDE SEQUENCE [LARGE SCALE GENOMIC DNA]</scope>
    <source>
        <strain evidence="9 10">EXF-2682</strain>
    </source>
</reference>
<feature type="region of interest" description="Disordered" evidence="6">
    <location>
        <begin position="1"/>
        <end position="30"/>
    </location>
</feature>
<evidence type="ECO:0000259" key="8">
    <source>
        <dbReference type="Pfam" id="PF01490"/>
    </source>
</evidence>
<evidence type="ECO:0000256" key="2">
    <source>
        <dbReference type="ARBA" id="ARBA00008066"/>
    </source>
</evidence>
<evidence type="ECO:0000313" key="9">
    <source>
        <dbReference type="EMBL" id="RMY72052.1"/>
    </source>
</evidence>
<dbReference type="Pfam" id="PF01490">
    <property type="entry name" value="Aa_trans"/>
    <property type="match status" value="1"/>
</dbReference>
<evidence type="ECO:0000256" key="3">
    <source>
        <dbReference type="ARBA" id="ARBA00022692"/>
    </source>
</evidence>
<dbReference type="PANTHER" id="PTHR22950:SF697">
    <property type="entry name" value="AMINO ACID TRANSPORTER (EUROFUNG)"/>
    <property type="match status" value="1"/>
</dbReference>
<dbReference type="Proteomes" id="UP000269276">
    <property type="component" value="Unassembled WGS sequence"/>
</dbReference>
<organism evidence="9 10">
    <name type="scientific">Hortaea werneckii</name>
    <name type="common">Black yeast</name>
    <name type="synonym">Cladosporium werneckii</name>
    <dbReference type="NCBI Taxonomy" id="91943"/>
    <lineage>
        <taxon>Eukaryota</taxon>
        <taxon>Fungi</taxon>
        <taxon>Dikarya</taxon>
        <taxon>Ascomycota</taxon>
        <taxon>Pezizomycotina</taxon>
        <taxon>Dothideomycetes</taxon>
        <taxon>Dothideomycetidae</taxon>
        <taxon>Mycosphaerellales</taxon>
        <taxon>Teratosphaeriaceae</taxon>
        <taxon>Hortaea</taxon>
    </lineage>
</organism>
<keyword evidence="5 7" id="KW-0472">Membrane</keyword>
<gene>
    <name evidence="9" type="ORF">D0863_04761</name>
</gene>
<dbReference type="GO" id="GO:0016020">
    <property type="term" value="C:membrane"/>
    <property type="evidence" value="ECO:0007669"/>
    <property type="project" value="UniProtKB-SubCell"/>
</dbReference>
<feature type="transmembrane region" description="Helical" evidence="7">
    <location>
        <begin position="274"/>
        <end position="295"/>
    </location>
</feature>
<sequence length="431" mass="45972">MSSPANSSPDPEKKAPFDTKTSNGDPENVIGEVGEIDDHEVFKEGANVNFRTVGWPRATVIFLKIIFATGVLSIPVAMSSLGAVGGALSVLGWGMMNTYTAMVQGDFRNNHRHCHSIADMAQEVGGLVTKEIAGGLFIIAYVLCSGSGIVGVSIGLNALSTHAACTVWWAFLATMVVSATASVRKFHQIGWLTWAGFISIFAAVLIVVIAVTTRDRPAAAPATGEYDLGFYAVAYPSFAAGMVATCTIFVSSAGTSAFLPVISEMKNPRDFRRALFLCMSLVTAAYLAFSLVVYRWCGQWVASPSLGSAGQENTITHWVTWLGLTFGLGALSFVLAMAIPIFQYLIALTGSICFAPLAISLPGWLWIYDHKSWYKGSTLQQAAFWFHAFLIPLGLFILIGGTYGVVEEIIQAYADGTIGSAFSCADNSGST</sequence>
<evidence type="ECO:0000256" key="1">
    <source>
        <dbReference type="ARBA" id="ARBA00004141"/>
    </source>
</evidence>
<feature type="transmembrane region" description="Helical" evidence="7">
    <location>
        <begin position="160"/>
        <end position="179"/>
    </location>
</feature>
<feature type="transmembrane region" description="Helical" evidence="7">
    <location>
        <begin position="61"/>
        <end position="94"/>
    </location>
</feature>
<feature type="transmembrane region" description="Helical" evidence="7">
    <location>
        <begin position="132"/>
        <end position="154"/>
    </location>
</feature>
<dbReference type="VEuPathDB" id="FungiDB:BTJ68_14203"/>
<dbReference type="GO" id="GO:0015179">
    <property type="term" value="F:L-amino acid transmembrane transporter activity"/>
    <property type="evidence" value="ECO:0007669"/>
    <property type="project" value="TreeGrafter"/>
</dbReference>
<dbReference type="AlphaFoldDB" id="A0A3M7E651"/>
<evidence type="ECO:0000313" key="10">
    <source>
        <dbReference type="Proteomes" id="UP000269276"/>
    </source>
</evidence>
<proteinExistence type="inferred from homology"/>
<dbReference type="PANTHER" id="PTHR22950">
    <property type="entry name" value="AMINO ACID TRANSPORTER"/>
    <property type="match status" value="1"/>
</dbReference>
<accession>A0A3M7E651</accession>
<feature type="transmembrane region" description="Helical" evidence="7">
    <location>
        <begin position="315"/>
        <end position="337"/>
    </location>
</feature>
<dbReference type="OrthoDB" id="3162524at2759"/>
<evidence type="ECO:0000256" key="5">
    <source>
        <dbReference type="ARBA" id="ARBA00023136"/>
    </source>
</evidence>